<dbReference type="NCBIfam" id="NF003037">
    <property type="entry name" value="PRK03932.1"/>
    <property type="match status" value="1"/>
</dbReference>
<comment type="similarity">
    <text evidence="1 7">Belongs to the class-II aminoacyl-tRNA synthetase family.</text>
</comment>
<sequence>MSTFSVKQILAGQAPADQPVTVKGWVRTRRDSKAGISFVNLSDGSCFNPVQIVAPATLGNYADEVVRLTAGCSVEATGLIVPSPAKGQPFELQASELKVVGWVDDPDTYPIQPKPHTMEYLREVAHLRARTNVIGAATRVRHTIAQAIHRFFDEQGFFWVNTPIITASDAEGAGELFRVSTLDMMNLPRTPDGKIDFSKDFFGREAFLTVSGQLNVETYCMAMSKVYTFGPTFRAENSNTSRHLAEFWMIEPEIAFANLADDATLAEAMLKYVFQAVLNERADDMEFFEERIEKGVIARLRQMIDTPFVRMDYSEAIGILQAAKEKFDYPVQWGTDLQSEHERYLAERHVKGPLVLMNYPKEIKAFYMRLNDDGKTVAAMDVLAPGIGEIIGGSQREERLDVLDARMAEVGLDPAHYGWYRDLRRYGTVPHAGFGLGFERTISYITGLANVRDVIPFPRTPGTARY</sequence>
<organism evidence="9 10">
    <name type="scientific">Propionivibrio dicarboxylicus</name>
    <dbReference type="NCBI Taxonomy" id="83767"/>
    <lineage>
        <taxon>Bacteria</taxon>
        <taxon>Pseudomonadati</taxon>
        <taxon>Pseudomonadota</taxon>
        <taxon>Betaproteobacteria</taxon>
        <taxon>Rhodocyclales</taxon>
        <taxon>Rhodocyclaceae</taxon>
        <taxon>Propionivibrio</taxon>
    </lineage>
</organism>
<evidence type="ECO:0000256" key="3">
    <source>
        <dbReference type="ARBA" id="ARBA00022741"/>
    </source>
</evidence>
<evidence type="ECO:0000256" key="2">
    <source>
        <dbReference type="ARBA" id="ARBA00022598"/>
    </source>
</evidence>
<dbReference type="SUPFAM" id="SSF50249">
    <property type="entry name" value="Nucleic acid-binding proteins"/>
    <property type="match status" value="1"/>
</dbReference>
<evidence type="ECO:0000256" key="1">
    <source>
        <dbReference type="ARBA" id="ARBA00008226"/>
    </source>
</evidence>
<dbReference type="AlphaFoldDB" id="A0A1G8GC02"/>
<accession>A0A1G8GC02</accession>
<comment type="subcellular location">
    <subcellularLocation>
        <location evidence="7">Cytoplasm</location>
    </subcellularLocation>
</comment>
<dbReference type="FunFam" id="3.30.930.10:FF:000016">
    <property type="entry name" value="Asparagine--tRNA ligase"/>
    <property type="match status" value="1"/>
</dbReference>
<comment type="subunit">
    <text evidence="7">Homodimer.</text>
</comment>
<dbReference type="GO" id="GO:0004816">
    <property type="term" value="F:asparagine-tRNA ligase activity"/>
    <property type="evidence" value="ECO:0007669"/>
    <property type="project" value="UniProtKB-UniRule"/>
</dbReference>
<dbReference type="NCBIfam" id="TIGR00457">
    <property type="entry name" value="asnS"/>
    <property type="match status" value="1"/>
</dbReference>
<dbReference type="InterPro" id="IPR004522">
    <property type="entry name" value="Asn-tRNA-ligase"/>
</dbReference>
<dbReference type="Gene3D" id="3.30.930.10">
    <property type="entry name" value="Bira Bifunctional Protein, Domain 2"/>
    <property type="match status" value="1"/>
</dbReference>
<evidence type="ECO:0000256" key="6">
    <source>
        <dbReference type="ARBA" id="ARBA00023146"/>
    </source>
</evidence>
<comment type="catalytic activity">
    <reaction evidence="7">
        <text>tRNA(Asn) + L-asparagine + ATP = L-asparaginyl-tRNA(Asn) + AMP + diphosphate + H(+)</text>
        <dbReference type="Rhea" id="RHEA:11180"/>
        <dbReference type="Rhea" id="RHEA-COMP:9659"/>
        <dbReference type="Rhea" id="RHEA-COMP:9674"/>
        <dbReference type="ChEBI" id="CHEBI:15378"/>
        <dbReference type="ChEBI" id="CHEBI:30616"/>
        <dbReference type="ChEBI" id="CHEBI:33019"/>
        <dbReference type="ChEBI" id="CHEBI:58048"/>
        <dbReference type="ChEBI" id="CHEBI:78442"/>
        <dbReference type="ChEBI" id="CHEBI:78515"/>
        <dbReference type="ChEBI" id="CHEBI:456215"/>
        <dbReference type="EC" id="6.1.1.22"/>
    </reaction>
</comment>
<dbReference type="PANTHER" id="PTHR22594">
    <property type="entry name" value="ASPARTYL/LYSYL-TRNA SYNTHETASE"/>
    <property type="match status" value="1"/>
</dbReference>
<dbReference type="Pfam" id="PF00152">
    <property type="entry name" value="tRNA-synt_2"/>
    <property type="match status" value="1"/>
</dbReference>
<dbReference type="InterPro" id="IPR012340">
    <property type="entry name" value="NA-bd_OB-fold"/>
</dbReference>
<dbReference type="GO" id="GO:0005737">
    <property type="term" value="C:cytoplasm"/>
    <property type="evidence" value="ECO:0007669"/>
    <property type="project" value="UniProtKB-SubCell"/>
</dbReference>
<dbReference type="STRING" id="83767.SAMN05660652_02536"/>
<keyword evidence="2 7" id="KW-0436">Ligase</keyword>
<reference evidence="9 10" key="1">
    <citation type="submission" date="2016-10" db="EMBL/GenBank/DDBJ databases">
        <authorList>
            <person name="de Groot N.N."/>
        </authorList>
    </citation>
    <scope>NUCLEOTIDE SEQUENCE [LARGE SCALE GENOMIC DNA]</scope>
    <source>
        <strain evidence="9 10">DSM 5885</strain>
    </source>
</reference>
<dbReference type="GO" id="GO:0005524">
    <property type="term" value="F:ATP binding"/>
    <property type="evidence" value="ECO:0007669"/>
    <property type="project" value="UniProtKB-UniRule"/>
</dbReference>
<evidence type="ECO:0000313" key="10">
    <source>
        <dbReference type="Proteomes" id="UP000198607"/>
    </source>
</evidence>
<dbReference type="InterPro" id="IPR004364">
    <property type="entry name" value="Aa-tRNA-synt_II"/>
</dbReference>
<dbReference type="RefSeq" id="WP_091938221.1">
    <property type="nucleotide sequence ID" value="NZ_FNCY01000010.1"/>
</dbReference>
<evidence type="ECO:0000259" key="8">
    <source>
        <dbReference type="PROSITE" id="PS50862"/>
    </source>
</evidence>
<proteinExistence type="inferred from homology"/>
<name>A0A1G8GC02_9RHOO</name>
<keyword evidence="5 7" id="KW-0648">Protein biosynthesis</keyword>
<dbReference type="Proteomes" id="UP000198607">
    <property type="component" value="Unassembled WGS sequence"/>
</dbReference>
<protein>
    <recommendedName>
        <fullName evidence="7">Asparagine--tRNA ligase</fullName>
        <ecNumber evidence="7">6.1.1.22</ecNumber>
    </recommendedName>
    <alternativeName>
        <fullName evidence="7">Asparaginyl-tRNA synthetase</fullName>
        <shortName evidence="7">AsnRS</shortName>
    </alternativeName>
</protein>
<keyword evidence="7" id="KW-0963">Cytoplasm</keyword>
<feature type="domain" description="Aminoacyl-transfer RNA synthetases class-II family profile" evidence="8">
    <location>
        <begin position="139"/>
        <end position="456"/>
    </location>
</feature>
<dbReference type="HAMAP" id="MF_00534">
    <property type="entry name" value="Asn_tRNA_synth"/>
    <property type="match status" value="1"/>
</dbReference>
<dbReference type="Pfam" id="PF01336">
    <property type="entry name" value="tRNA_anti-codon"/>
    <property type="match status" value="1"/>
</dbReference>
<dbReference type="CDD" id="cd00776">
    <property type="entry name" value="AsxRS_core"/>
    <property type="match status" value="1"/>
</dbReference>
<keyword evidence="6 7" id="KW-0030">Aminoacyl-tRNA synthetase</keyword>
<keyword evidence="4 7" id="KW-0067">ATP-binding</keyword>
<dbReference type="OrthoDB" id="9762036at2"/>
<keyword evidence="3 7" id="KW-0547">Nucleotide-binding</keyword>
<evidence type="ECO:0000313" key="9">
    <source>
        <dbReference type="EMBL" id="SDH91952.1"/>
    </source>
</evidence>
<dbReference type="InterPro" id="IPR004365">
    <property type="entry name" value="NA-bd_OB_tRNA"/>
</dbReference>
<dbReference type="InterPro" id="IPR045864">
    <property type="entry name" value="aa-tRNA-synth_II/BPL/LPL"/>
</dbReference>
<dbReference type="PRINTS" id="PR01042">
    <property type="entry name" value="TRNASYNTHASP"/>
</dbReference>
<dbReference type="CDD" id="cd04318">
    <property type="entry name" value="EcAsnRS_like_N"/>
    <property type="match status" value="1"/>
</dbReference>
<keyword evidence="10" id="KW-1185">Reference proteome</keyword>
<dbReference type="InterPro" id="IPR006195">
    <property type="entry name" value="aa-tRNA-synth_II"/>
</dbReference>
<dbReference type="PROSITE" id="PS50862">
    <property type="entry name" value="AA_TRNA_LIGASE_II"/>
    <property type="match status" value="1"/>
</dbReference>
<evidence type="ECO:0000256" key="7">
    <source>
        <dbReference type="HAMAP-Rule" id="MF_00534"/>
    </source>
</evidence>
<dbReference type="EMBL" id="FNCY01000010">
    <property type="protein sequence ID" value="SDH91952.1"/>
    <property type="molecule type" value="Genomic_DNA"/>
</dbReference>
<dbReference type="PANTHER" id="PTHR22594:SF34">
    <property type="entry name" value="ASPARAGINE--TRNA LIGASE, MITOCHONDRIAL-RELATED"/>
    <property type="match status" value="1"/>
</dbReference>
<dbReference type="SUPFAM" id="SSF55681">
    <property type="entry name" value="Class II aaRS and biotin synthetases"/>
    <property type="match status" value="1"/>
</dbReference>
<dbReference type="GO" id="GO:0006421">
    <property type="term" value="P:asparaginyl-tRNA aminoacylation"/>
    <property type="evidence" value="ECO:0007669"/>
    <property type="project" value="UniProtKB-UniRule"/>
</dbReference>
<dbReference type="EC" id="6.1.1.22" evidence="7"/>
<dbReference type="GO" id="GO:0003676">
    <property type="term" value="F:nucleic acid binding"/>
    <property type="evidence" value="ECO:0007669"/>
    <property type="project" value="InterPro"/>
</dbReference>
<evidence type="ECO:0000256" key="5">
    <source>
        <dbReference type="ARBA" id="ARBA00022917"/>
    </source>
</evidence>
<dbReference type="Gene3D" id="2.40.50.140">
    <property type="entry name" value="Nucleic acid-binding proteins"/>
    <property type="match status" value="1"/>
</dbReference>
<evidence type="ECO:0000256" key="4">
    <source>
        <dbReference type="ARBA" id="ARBA00022840"/>
    </source>
</evidence>
<gene>
    <name evidence="7" type="primary">asnS</name>
    <name evidence="9" type="ORF">SAMN05660652_02536</name>
</gene>
<dbReference type="InterPro" id="IPR002312">
    <property type="entry name" value="Asp/Asn-tRNA-synth_IIb"/>
</dbReference>